<dbReference type="RefSeq" id="WP_128220337.1">
    <property type="nucleotide sequence ID" value="NZ_CP034929.1"/>
</dbReference>
<comment type="caution">
    <text evidence="8">The sequence shown here is derived from an EMBL/GenBank/DDBJ whole genome shotgun (WGS) entry which is preliminary data.</text>
</comment>
<dbReference type="InterPro" id="IPR015868">
    <property type="entry name" value="Glutaminase"/>
</dbReference>
<evidence type="ECO:0000256" key="2">
    <source>
        <dbReference type="ARBA" id="ARBA00011881"/>
    </source>
</evidence>
<comment type="similarity">
    <text evidence="1 6">Belongs to the glutaminase family.</text>
</comment>
<dbReference type="SUPFAM" id="SSF52091">
    <property type="entry name" value="SpoIIaa-like"/>
    <property type="match status" value="1"/>
</dbReference>
<gene>
    <name evidence="6 8" type="primary">glsA</name>
    <name evidence="8" type="ORF">ACFPWU_00900</name>
</gene>
<dbReference type="EMBL" id="JBHSQI010000001">
    <property type="protein sequence ID" value="MFC6152227.1"/>
    <property type="molecule type" value="Genomic_DNA"/>
</dbReference>
<dbReference type="PROSITE" id="PS50801">
    <property type="entry name" value="STAS"/>
    <property type="match status" value="1"/>
</dbReference>
<feature type="binding site" evidence="6">
    <location>
        <position position="63"/>
    </location>
    <ligand>
        <name>substrate</name>
    </ligand>
</feature>
<dbReference type="GO" id="GO:0004359">
    <property type="term" value="F:glutaminase activity"/>
    <property type="evidence" value="ECO:0007669"/>
    <property type="project" value="UniProtKB-EC"/>
</dbReference>
<reference evidence="9" key="1">
    <citation type="journal article" date="2019" name="Int. J. Syst. Evol. Microbiol.">
        <title>The Global Catalogue of Microorganisms (GCM) 10K type strain sequencing project: providing services to taxonomists for standard genome sequencing and annotation.</title>
        <authorList>
            <consortium name="The Broad Institute Genomics Platform"/>
            <consortium name="The Broad Institute Genome Sequencing Center for Infectious Disease"/>
            <person name="Wu L."/>
            <person name="Ma J."/>
        </authorList>
    </citation>
    <scope>NUCLEOTIDE SEQUENCE [LARGE SCALE GENOMIC DNA]</scope>
    <source>
        <strain evidence="9">DFY28</strain>
    </source>
</reference>
<evidence type="ECO:0000259" key="7">
    <source>
        <dbReference type="PROSITE" id="PS50801"/>
    </source>
</evidence>
<dbReference type="InterPro" id="IPR002645">
    <property type="entry name" value="STAS_dom"/>
</dbReference>
<dbReference type="NCBIfam" id="TIGR03814">
    <property type="entry name" value="Gln_ase"/>
    <property type="match status" value="1"/>
</dbReference>
<dbReference type="InterPro" id="IPR012338">
    <property type="entry name" value="Beta-lactam/transpept-like"/>
</dbReference>
<keyword evidence="4 6" id="KW-0378">Hydrolase</keyword>
<feature type="binding site" evidence="6">
    <location>
        <position position="113"/>
    </location>
    <ligand>
        <name>substrate</name>
    </ligand>
</feature>
<comment type="subunit">
    <text evidence="2 6">Homotetramer.</text>
</comment>
<evidence type="ECO:0000256" key="5">
    <source>
        <dbReference type="ARBA" id="ARBA00049534"/>
    </source>
</evidence>
<accession>A0ABW1QRX1</accession>
<feature type="binding site" evidence="6">
    <location>
        <position position="157"/>
    </location>
    <ligand>
        <name>substrate</name>
    </ligand>
</feature>
<evidence type="ECO:0000256" key="1">
    <source>
        <dbReference type="ARBA" id="ARBA00011076"/>
    </source>
</evidence>
<dbReference type="PANTHER" id="PTHR12544">
    <property type="entry name" value="GLUTAMINASE"/>
    <property type="match status" value="1"/>
</dbReference>
<protein>
    <recommendedName>
        <fullName evidence="3 6">Glutaminase</fullName>
        <ecNumber evidence="3 6">3.5.1.2</ecNumber>
    </recommendedName>
</protein>
<feature type="binding site" evidence="6">
    <location>
        <position position="164"/>
    </location>
    <ligand>
        <name>substrate</name>
    </ligand>
</feature>
<feature type="binding site" evidence="6">
    <location>
        <position position="257"/>
    </location>
    <ligand>
        <name>substrate</name>
    </ligand>
</feature>
<dbReference type="Pfam" id="PF04960">
    <property type="entry name" value="Glutaminase"/>
    <property type="match status" value="1"/>
</dbReference>
<evidence type="ECO:0000313" key="8">
    <source>
        <dbReference type="EMBL" id="MFC6152227.1"/>
    </source>
</evidence>
<feature type="domain" description="STAS" evidence="7">
    <location>
        <begin position="319"/>
        <end position="391"/>
    </location>
</feature>
<proteinExistence type="inferred from homology"/>
<dbReference type="Gene3D" id="3.30.750.24">
    <property type="entry name" value="STAS domain"/>
    <property type="match status" value="1"/>
</dbReference>
<sequence length="444" mass="47822">MEIPITEYLEQLVAANREDSGETAQYIPEFAQADPDRLAVAFATPDGRVYCAGDVETEFSIQSISKPFTYALAIIDHGLAHVLEHVDVEPSGDAFNEISLDPETGRPMNPMINAGAIAVHGLLTGADREARDERLLSFYSRLAGRRLEVDEKVHASELSEAHRNTAIAYMLKSLGKLEGDPVDVVHGYTRQCSVNVTVRDLARMAAALSAGGRAPDGTQVIDPGVNRHVLSVMATCGMYDSSGEWLTRVGIPAKSGVSGGLLGVLPGQGGIAAFSPRLDAHGNSVRGIRIFERMNQHMGLHLMDAIDVPRLVNRRHVVNGVPVHEVTGDLRFVEVERVMRSFESEAPGTGPVVVDLSRVHRVKDIARRVMLESLRRLHLDGHEVRLVDPDEVLGTAHTGSGEIVRGEDAVGGYTPRLFHDVVSATGDATADSATGDSATVVNQT</sequence>
<feature type="binding site" evidence="6">
    <location>
        <position position="188"/>
    </location>
    <ligand>
        <name>substrate</name>
    </ligand>
</feature>
<dbReference type="PANTHER" id="PTHR12544:SF29">
    <property type="entry name" value="GLUTAMINASE"/>
    <property type="match status" value="1"/>
</dbReference>
<evidence type="ECO:0000256" key="4">
    <source>
        <dbReference type="ARBA" id="ARBA00022801"/>
    </source>
</evidence>
<dbReference type="HAMAP" id="MF_00313">
    <property type="entry name" value="Glutaminase"/>
    <property type="match status" value="1"/>
</dbReference>
<evidence type="ECO:0000256" key="6">
    <source>
        <dbReference type="HAMAP-Rule" id="MF_00313"/>
    </source>
</evidence>
<organism evidence="8 9">
    <name type="scientific">Nocardioides yefusunii</name>
    <dbReference type="NCBI Taxonomy" id="2500546"/>
    <lineage>
        <taxon>Bacteria</taxon>
        <taxon>Bacillati</taxon>
        <taxon>Actinomycetota</taxon>
        <taxon>Actinomycetes</taxon>
        <taxon>Propionibacteriales</taxon>
        <taxon>Nocardioidaceae</taxon>
        <taxon>Nocardioides</taxon>
    </lineage>
</organism>
<dbReference type="EC" id="3.5.1.2" evidence="3 6"/>
<name>A0ABW1QRX1_9ACTN</name>
<keyword evidence="6" id="KW-0007">Acetylation</keyword>
<keyword evidence="9" id="KW-1185">Reference proteome</keyword>
<feature type="binding site" evidence="6">
    <location>
        <position position="239"/>
    </location>
    <ligand>
        <name>substrate</name>
    </ligand>
</feature>
<dbReference type="Gene3D" id="3.40.710.10">
    <property type="entry name" value="DD-peptidase/beta-lactamase superfamily"/>
    <property type="match status" value="1"/>
</dbReference>
<dbReference type="InterPro" id="IPR036513">
    <property type="entry name" value="STAS_dom_sf"/>
</dbReference>
<evidence type="ECO:0000256" key="3">
    <source>
        <dbReference type="ARBA" id="ARBA00012918"/>
    </source>
</evidence>
<dbReference type="Proteomes" id="UP001596098">
    <property type="component" value="Unassembled WGS sequence"/>
</dbReference>
<evidence type="ECO:0000313" key="9">
    <source>
        <dbReference type="Proteomes" id="UP001596098"/>
    </source>
</evidence>
<dbReference type="SUPFAM" id="SSF56601">
    <property type="entry name" value="beta-lactamase/transpeptidase-like"/>
    <property type="match status" value="1"/>
</dbReference>
<comment type="catalytic activity">
    <reaction evidence="5 6">
        <text>L-glutamine + H2O = L-glutamate + NH4(+)</text>
        <dbReference type="Rhea" id="RHEA:15889"/>
        <dbReference type="ChEBI" id="CHEBI:15377"/>
        <dbReference type="ChEBI" id="CHEBI:28938"/>
        <dbReference type="ChEBI" id="CHEBI:29985"/>
        <dbReference type="ChEBI" id="CHEBI:58359"/>
        <dbReference type="EC" id="3.5.1.2"/>
    </reaction>
</comment>